<feature type="region of interest" description="Disordered" evidence="1">
    <location>
        <begin position="303"/>
        <end position="335"/>
    </location>
</feature>
<dbReference type="Proteomes" id="UP001456524">
    <property type="component" value="Unassembled WGS sequence"/>
</dbReference>
<evidence type="ECO:0000256" key="1">
    <source>
        <dbReference type="SAM" id="MobiDB-lite"/>
    </source>
</evidence>
<organism evidence="2 3">
    <name type="scientific">Phyllosticta citrichinensis</name>
    <dbReference type="NCBI Taxonomy" id="1130410"/>
    <lineage>
        <taxon>Eukaryota</taxon>
        <taxon>Fungi</taxon>
        <taxon>Dikarya</taxon>
        <taxon>Ascomycota</taxon>
        <taxon>Pezizomycotina</taxon>
        <taxon>Dothideomycetes</taxon>
        <taxon>Dothideomycetes incertae sedis</taxon>
        <taxon>Botryosphaeriales</taxon>
        <taxon>Phyllostictaceae</taxon>
        <taxon>Phyllosticta</taxon>
    </lineage>
</organism>
<feature type="region of interest" description="Disordered" evidence="1">
    <location>
        <begin position="1"/>
        <end position="22"/>
    </location>
</feature>
<keyword evidence="3" id="KW-1185">Reference proteome</keyword>
<accession>A0ABR1XUF1</accession>
<proteinExistence type="predicted"/>
<name>A0ABR1XUF1_9PEZI</name>
<reference evidence="2 3" key="1">
    <citation type="journal article" date="2022" name="G3 (Bethesda)">
        <title>Enemy or ally: a genomic approach to elucidate the lifestyle of Phyllosticta citrichinaensis.</title>
        <authorList>
            <person name="Buijs V.A."/>
            <person name="Groenewald J.Z."/>
            <person name="Haridas S."/>
            <person name="LaButti K.M."/>
            <person name="Lipzen A."/>
            <person name="Martin F.M."/>
            <person name="Barry K."/>
            <person name="Grigoriev I.V."/>
            <person name="Crous P.W."/>
            <person name="Seidl M.F."/>
        </authorList>
    </citation>
    <scope>NUCLEOTIDE SEQUENCE [LARGE SCALE GENOMIC DNA]</scope>
    <source>
        <strain evidence="2 3">CBS 129764</strain>
    </source>
</reference>
<protein>
    <submittedName>
        <fullName evidence="2">Uncharacterized protein</fullName>
    </submittedName>
</protein>
<evidence type="ECO:0000313" key="3">
    <source>
        <dbReference type="Proteomes" id="UP001456524"/>
    </source>
</evidence>
<sequence length="335" mass="36769">MRYNGVRHDGRPADDRPVNRVGDGYDVRTASTSCRRSIRPRSVARTCPNQKRDLPKMRVCCAKARSRGTPPISTCSNSGWLMANAKGQTRVRAARSNWIVSTVRLRSRMRFCPLPAFFAASAFAIVSDTLPSTSAIPRPLFAFPICCATTTTTPTRRPLCRVPTEKKQKILTDELAREMATKPGSQAKCRLQVWPGSTVGSLSVSQTATRQAAATATVPAAEAAAWPHRKEELPPALIPTKDDWPAQKTPTFCCSYKAANETGRRVSANTLVDCLLACLRSIFVTVHQAKSNHIVIVGHAPNRRANAGKSPRARTLNAGPRPSMVERERGRRRVM</sequence>
<comment type="caution">
    <text evidence="2">The sequence shown here is derived from an EMBL/GenBank/DDBJ whole genome shotgun (WGS) entry which is preliminary data.</text>
</comment>
<dbReference type="EMBL" id="JBBWUH010000005">
    <property type="protein sequence ID" value="KAK8166934.1"/>
    <property type="molecule type" value="Genomic_DNA"/>
</dbReference>
<evidence type="ECO:0000313" key="2">
    <source>
        <dbReference type="EMBL" id="KAK8166934.1"/>
    </source>
</evidence>
<gene>
    <name evidence="2" type="ORF">IWX90DRAFT_228885</name>
</gene>